<dbReference type="EMBL" id="JAEUBG010001387">
    <property type="protein sequence ID" value="KAH3686486.1"/>
    <property type="molecule type" value="Genomic_DNA"/>
</dbReference>
<dbReference type="GO" id="GO:1901255">
    <property type="term" value="P:nucleotide-excision repair involved in interstrand cross-link repair"/>
    <property type="evidence" value="ECO:0007669"/>
    <property type="project" value="TreeGrafter"/>
</dbReference>
<feature type="non-terminal residue" evidence="6">
    <location>
        <position position="1"/>
    </location>
</feature>
<keyword evidence="7" id="KW-1185">Reference proteome</keyword>
<evidence type="ECO:0000313" key="6">
    <source>
        <dbReference type="EMBL" id="KAH3686486.1"/>
    </source>
</evidence>
<dbReference type="SUPFAM" id="SSF47781">
    <property type="entry name" value="RuvA domain 2-like"/>
    <property type="match status" value="1"/>
</dbReference>
<dbReference type="GO" id="GO:0003684">
    <property type="term" value="F:damaged DNA binding"/>
    <property type="evidence" value="ECO:0007669"/>
    <property type="project" value="TreeGrafter"/>
</dbReference>
<dbReference type="GO" id="GO:0000014">
    <property type="term" value="F:single-stranded DNA endodeoxyribonuclease activity"/>
    <property type="evidence" value="ECO:0007669"/>
    <property type="project" value="TreeGrafter"/>
</dbReference>
<dbReference type="GO" id="GO:0000110">
    <property type="term" value="C:nucleotide-excision repair factor 1 complex"/>
    <property type="evidence" value="ECO:0007669"/>
    <property type="project" value="TreeGrafter"/>
</dbReference>
<dbReference type="PANTHER" id="PTHR10150">
    <property type="entry name" value="DNA REPAIR ENDONUCLEASE XPF"/>
    <property type="match status" value="1"/>
</dbReference>
<organism evidence="6 7">
    <name type="scientific">Wickerhamomyces pijperi</name>
    <name type="common">Yeast</name>
    <name type="synonym">Pichia pijperi</name>
    <dbReference type="NCBI Taxonomy" id="599730"/>
    <lineage>
        <taxon>Eukaryota</taxon>
        <taxon>Fungi</taxon>
        <taxon>Dikarya</taxon>
        <taxon>Ascomycota</taxon>
        <taxon>Saccharomycotina</taxon>
        <taxon>Saccharomycetes</taxon>
        <taxon>Phaffomycetales</taxon>
        <taxon>Wickerhamomycetaceae</taxon>
        <taxon>Wickerhamomyces</taxon>
    </lineage>
</organism>
<reference evidence="6" key="1">
    <citation type="journal article" date="2021" name="Open Biol.">
        <title>Shared evolutionary footprints suggest mitochondrial oxidative damage underlies multiple complex I losses in fungi.</title>
        <authorList>
            <person name="Schikora-Tamarit M.A."/>
            <person name="Marcet-Houben M."/>
            <person name="Nosek J."/>
            <person name="Gabaldon T."/>
        </authorList>
    </citation>
    <scope>NUCLEOTIDE SEQUENCE</scope>
    <source>
        <strain evidence="6">CBS2887</strain>
    </source>
</reference>
<dbReference type="InterPro" id="IPR010994">
    <property type="entry name" value="RuvA_2-like"/>
</dbReference>
<name>A0A9P8Q9M2_WICPI</name>
<reference evidence="6" key="2">
    <citation type="submission" date="2021-01" db="EMBL/GenBank/DDBJ databases">
        <authorList>
            <person name="Schikora-Tamarit M.A."/>
        </authorList>
    </citation>
    <scope>NUCLEOTIDE SEQUENCE</scope>
    <source>
        <strain evidence="6">CBS2887</strain>
    </source>
</reference>
<keyword evidence="4" id="KW-0378">Hydrolase</keyword>
<evidence type="ECO:0000313" key="7">
    <source>
        <dbReference type="Proteomes" id="UP000774326"/>
    </source>
</evidence>
<keyword evidence="3" id="KW-0227">DNA damage</keyword>
<protein>
    <submittedName>
        <fullName evidence="6">Uncharacterized protein</fullName>
    </submittedName>
</protein>
<keyword evidence="2" id="KW-0255">Endonuclease</keyword>
<sequence>LNQDEPDVDKAINAGLNPLFDKDTYFNDMAIDLIQNIPGISSVNVHLIINKVRNIRELAQMSEADLASLVGQEAAGKIVRFFERTI</sequence>
<gene>
    <name evidence="6" type="ORF">WICPIJ_002537</name>
</gene>
<keyword evidence="5" id="KW-0234">DNA repair</keyword>
<comment type="caution">
    <text evidence="6">The sequence shown here is derived from an EMBL/GenBank/DDBJ whole genome shotgun (WGS) entry which is preliminary data.</text>
</comment>
<dbReference type="AlphaFoldDB" id="A0A9P8Q9M2"/>
<keyword evidence="1" id="KW-0540">Nuclease</keyword>
<dbReference type="GO" id="GO:0000736">
    <property type="term" value="P:double-strand break repair via single-strand annealing, removal of nonhomologous ends"/>
    <property type="evidence" value="ECO:0007669"/>
    <property type="project" value="TreeGrafter"/>
</dbReference>
<dbReference type="GO" id="GO:0000712">
    <property type="term" value="P:resolution of meiotic recombination intermediates"/>
    <property type="evidence" value="ECO:0007669"/>
    <property type="project" value="TreeGrafter"/>
</dbReference>
<dbReference type="Gene3D" id="1.10.150.20">
    <property type="entry name" value="5' to 3' exonuclease, C-terminal subdomain"/>
    <property type="match status" value="1"/>
</dbReference>
<dbReference type="GO" id="GO:0003697">
    <property type="term" value="F:single-stranded DNA binding"/>
    <property type="evidence" value="ECO:0007669"/>
    <property type="project" value="TreeGrafter"/>
</dbReference>
<evidence type="ECO:0000256" key="5">
    <source>
        <dbReference type="ARBA" id="ARBA00023204"/>
    </source>
</evidence>
<accession>A0A9P8Q9M2</accession>
<evidence type="ECO:0000256" key="1">
    <source>
        <dbReference type="ARBA" id="ARBA00022722"/>
    </source>
</evidence>
<dbReference type="GO" id="GO:0000724">
    <property type="term" value="P:double-strand break repair via homologous recombination"/>
    <property type="evidence" value="ECO:0007669"/>
    <property type="project" value="TreeGrafter"/>
</dbReference>
<evidence type="ECO:0000256" key="3">
    <source>
        <dbReference type="ARBA" id="ARBA00022763"/>
    </source>
</evidence>
<evidence type="ECO:0000256" key="4">
    <source>
        <dbReference type="ARBA" id="ARBA00022801"/>
    </source>
</evidence>
<dbReference type="PANTHER" id="PTHR10150:SF0">
    <property type="entry name" value="DNA REPAIR ENDONUCLEASE XPF"/>
    <property type="match status" value="1"/>
</dbReference>
<proteinExistence type="predicted"/>
<dbReference type="Proteomes" id="UP000774326">
    <property type="component" value="Unassembled WGS sequence"/>
</dbReference>
<dbReference type="OrthoDB" id="361020at2759"/>
<evidence type="ECO:0000256" key="2">
    <source>
        <dbReference type="ARBA" id="ARBA00022759"/>
    </source>
</evidence>